<dbReference type="EMBL" id="VIKU02000001">
    <property type="protein sequence ID" value="NHF57932.1"/>
    <property type="molecule type" value="Genomic_DNA"/>
</dbReference>
<dbReference type="InterPro" id="IPR051099">
    <property type="entry name" value="AGR/TXD"/>
</dbReference>
<evidence type="ECO:0000259" key="3">
    <source>
        <dbReference type="PROSITE" id="PS51352"/>
    </source>
</evidence>
<organism evidence="4 5">
    <name type="scientific">Pelagihabitans pacificus</name>
    <dbReference type="NCBI Taxonomy" id="2696054"/>
    <lineage>
        <taxon>Bacteria</taxon>
        <taxon>Pseudomonadati</taxon>
        <taxon>Bacteroidota</taxon>
        <taxon>Flavobacteriia</taxon>
        <taxon>Flavobacteriales</taxon>
        <taxon>Flavobacteriaceae</taxon>
        <taxon>Pelagihabitans</taxon>
    </lineage>
</organism>
<evidence type="ECO:0000313" key="5">
    <source>
        <dbReference type="Proteomes" id="UP000707206"/>
    </source>
</evidence>
<dbReference type="Proteomes" id="UP000707206">
    <property type="component" value="Unassembled WGS sequence"/>
</dbReference>
<dbReference type="PANTHER" id="PTHR15337">
    <property type="entry name" value="ANTERIOR GRADIENT PROTEIN-RELATED"/>
    <property type="match status" value="1"/>
</dbReference>
<gene>
    <name evidence="4" type="ORF">FK220_001165</name>
</gene>
<feature type="chain" id="PRO_5037086241" evidence="2">
    <location>
        <begin position="20"/>
        <end position="145"/>
    </location>
</feature>
<comment type="caution">
    <text evidence="4">The sequence shown here is derived from an EMBL/GenBank/DDBJ whole genome shotgun (WGS) entry which is preliminary data.</text>
</comment>
<dbReference type="PROSITE" id="PS51352">
    <property type="entry name" value="THIOREDOXIN_2"/>
    <property type="match status" value="1"/>
</dbReference>
<name>A0A967E415_9FLAO</name>
<dbReference type="PANTHER" id="PTHR15337:SF11">
    <property type="entry name" value="THIOREDOXIN DOMAIN-CONTAINING PROTEIN"/>
    <property type="match status" value="1"/>
</dbReference>
<dbReference type="InterPro" id="IPR036249">
    <property type="entry name" value="Thioredoxin-like_sf"/>
</dbReference>
<dbReference type="AlphaFoldDB" id="A0A967E415"/>
<evidence type="ECO:0000313" key="4">
    <source>
        <dbReference type="EMBL" id="NHF57932.1"/>
    </source>
</evidence>
<dbReference type="InterPro" id="IPR013766">
    <property type="entry name" value="Thioredoxin_domain"/>
</dbReference>
<dbReference type="Gene3D" id="3.40.30.10">
    <property type="entry name" value="Glutaredoxin"/>
    <property type="match status" value="1"/>
</dbReference>
<reference evidence="4" key="1">
    <citation type="submission" date="2019-07" db="EMBL/GenBank/DDBJ databases">
        <authorList>
            <person name="De-Chao Zhang Q."/>
        </authorList>
    </citation>
    <scope>NUCLEOTIDE SEQUENCE</scope>
    <source>
        <strain evidence="4">TP-CH-4</strain>
    </source>
</reference>
<evidence type="ECO:0000256" key="1">
    <source>
        <dbReference type="ARBA" id="ARBA00022729"/>
    </source>
</evidence>
<dbReference type="Pfam" id="PF13899">
    <property type="entry name" value="Thioredoxin_7"/>
    <property type="match status" value="1"/>
</dbReference>
<keyword evidence="1 2" id="KW-0732">Signal</keyword>
<feature type="domain" description="Thioredoxin" evidence="3">
    <location>
        <begin position="6"/>
        <end position="145"/>
    </location>
</feature>
<proteinExistence type="predicted"/>
<sequence length="145" mass="16996">MTKQLLFLSLFLMSFSVVSQNWENNFEEAVSHAKEEDKPIVLVFSGSDWCAPCIKLDKEIWQSERFKKYAHQHYVLYKADFPRKKSNRLSEEKIAEHAKLADRFNPRGHFPLVVVLNAERTVLGTLGYEKTTPEKYISNLNKFLR</sequence>
<dbReference type="SUPFAM" id="SSF52833">
    <property type="entry name" value="Thioredoxin-like"/>
    <property type="match status" value="1"/>
</dbReference>
<evidence type="ECO:0000256" key="2">
    <source>
        <dbReference type="SAM" id="SignalP"/>
    </source>
</evidence>
<feature type="signal peptide" evidence="2">
    <location>
        <begin position="1"/>
        <end position="19"/>
    </location>
</feature>
<accession>A0A967E415</accession>
<keyword evidence="5" id="KW-1185">Reference proteome</keyword>
<dbReference type="RefSeq" id="WP_152572451.1">
    <property type="nucleotide sequence ID" value="NZ_VIKU02000001.1"/>
</dbReference>
<reference evidence="4" key="2">
    <citation type="submission" date="2020-03" db="EMBL/GenBank/DDBJ databases">
        <title>Flavobacteriaceae bacterium strain TP-CH-4, a member of the family Flavobacteriaceae isolated from a deep-sea seamount.</title>
        <authorList>
            <person name="Zhang D.-C."/>
        </authorList>
    </citation>
    <scope>NUCLEOTIDE SEQUENCE</scope>
    <source>
        <strain evidence="4">TP-CH-4</strain>
    </source>
</reference>
<protein>
    <submittedName>
        <fullName evidence="4">Thioredoxin family protein</fullName>
    </submittedName>
</protein>